<keyword evidence="2" id="KW-1185">Reference proteome</keyword>
<accession>A0ACA8DSA7</accession>
<reference evidence="1" key="1">
    <citation type="submission" date="2015-03" db="EMBL/GenBank/DDBJ databases">
        <authorList>
            <person name="Xie B.-B."/>
            <person name="Rong J.-C."/>
            <person name="Qin Q.-L."/>
            <person name="Zhang Y.-Z."/>
        </authorList>
    </citation>
    <scope>NUCLEOTIDE SEQUENCE</scope>
    <source>
        <strain evidence="1">DSM 14585</strain>
    </source>
</reference>
<organism evidence="1 2">
    <name type="scientific">Pseudoalteromonas agarivorans DSM 14585</name>
    <dbReference type="NCBI Taxonomy" id="1312369"/>
    <lineage>
        <taxon>Bacteria</taxon>
        <taxon>Pseudomonadati</taxon>
        <taxon>Pseudomonadota</taxon>
        <taxon>Gammaproteobacteria</taxon>
        <taxon>Alteromonadales</taxon>
        <taxon>Pseudoalteromonadaceae</taxon>
        <taxon>Pseudoalteromonas</taxon>
    </lineage>
</organism>
<protein>
    <submittedName>
        <fullName evidence="1">Uncharacterized protein</fullName>
    </submittedName>
</protein>
<evidence type="ECO:0000313" key="2">
    <source>
        <dbReference type="Proteomes" id="UP000217277"/>
    </source>
</evidence>
<name>A0ACA8DSA7_9GAMM</name>
<evidence type="ECO:0000313" key="1">
    <source>
        <dbReference type="EMBL" id="ATC80859.1"/>
    </source>
</evidence>
<sequence length="48" mass="5268">MAGGGKFSLTIEFFVNFFATIHSLTSSLAHLTLSTYCKARLSAQAHKY</sequence>
<dbReference type="EMBL" id="CP011011">
    <property type="protein sequence ID" value="ATC80859.1"/>
    <property type="molecule type" value="Genomic_DNA"/>
</dbReference>
<gene>
    <name evidence="1" type="ORF">PAGA_a0273</name>
</gene>
<proteinExistence type="predicted"/>
<dbReference type="Proteomes" id="UP000217277">
    <property type="component" value="Chromosome I"/>
</dbReference>